<dbReference type="InterPro" id="IPR013783">
    <property type="entry name" value="Ig-like_fold"/>
</dbReference>
<dbReference type="PANTHER" id="PTHR12080:SF56">
    <property type="entry name" value="NATURAL KILLER CELL RECEPTOR 2B4"/>
    <property type="match status" value="1"/>
</dbReference>
<keyword evidence="5" id="KW-1133">Transmembrane helix</keyword>
<feature type="chain" id="PRO_5043921785" description="Ig-like domain-containing protein" evidence="6">
    <location>
        <begin position="23"/>
        <end position="277"/>
    </location>
</feature>
<comment type="caution">
    <text evidence="8">The sequence shown here is derived from an EMBL/GenBank/DDBJ whole genome shotgun (WGS) entry which is preliminary data.</text>
</comment>
<evidence type="ECO:0000313" key="8">
    <source>
        <dbReference type="EMBL" id="KAG5283203.1"/>
    </source>
</evidence>
<keyword evidence="4" id="KW-0325">Glycoprotein</keyword>
<dbReference type="Proteomes" id="UP000823561">
    <property type="component" value="Chromosome 3"/>
</dbReference>
<keyword evidence="5" id="KW-0812">Transmembrane</keyword>
<evidence type="ECO:0000256" key="1">
    <source>
        <dbReference type="ARBA" id="ARBA00004370"/>
    </source>
</evidence>
<dbReference type="GO" id="GO:0016020">
    <property type="term" value="C:membrane"/>
    <property type="evidence" value="ECO:0007669"/>
    <property type="project" value="UniProtKB-SubCell"/>
</dbReference>
<sequence>MATSECIMASLLIFTSVAQVSAGDIFGIRGGSISLSPEQVTKDKTVMSIIWKHNKDKVAEWLKGDEGITVFRIFNCSATVDNQTWVLTISNLQPHFNGTYSVEINDKENDLRMQLTVLDPVKEPNITTDCNSTSCTLTCEGEDSSEHTQFSWTDRKGNRNSGNMWTVEKRSEVYICNFSNPVSWAIRSFSLTDDFPLGIIAGIVVAIVGGIAVILIVLRIHRCRKNRTGMYTPATADLSRKVADPSSIMNGHVVVNVQNGSAPQETPNLTEVGSDGP</sequence>
<feature type="domain" description="Ig-like" evidence="7">
    <location>
        <begin position="120"/>
        <end position="192"/>
    </location>
</feature>
<evidence type="ECO:0000256" key="5">
    <source>
        <dbReference type="SAM" id="Phobius"/>
    </source>
</evidence>
<evidence type="ECO:0000256" key="3">
    <source>
        <dbReference type="ARBA" id="ARBA00023136"/>
    </source>
</evidence>
<dbReference type="PANTHER" id="PTHR12080">
    <property type="entry name" value="SIGNALING LYMPHOCYTIC ACTIVATION MOLECULE"/>
    <property type="match status" value="1"/>
</dbReference>
<evidence type="ECO:0000256" key="4">
    <source>
        <dbReference type="ARBA" id="ARBA00023180"/>
    </source>
</evidence>
<comment type="subcellular location">
    <subcellularLocation>
        <location evidence="1">Membrane</location>
    </subcellularLocation>
</comment>
<dbReference type="EMBL" id="JADWDJ010000003">
    <property type="protein sequence ID" value="KAG5283203.1"/>
    <property type="molecule type" value="Genomic_DNA"/>
</dbReference>
<dbReference type="Gene3D" id="2.60.40.10">
    <property type="entry name" value="Immunoglobulins"/>
    <property type="match status" value="2"/>
</dbReference>
<keyword evidence="3 5" id="KW-0472">Membrane</keyword>
<dbReference type="InterPro" id="IPR036179">
    <property type="entry name" value="Ig-like_dom_sf"/>
</dbReference>
<dbReference type="SUPFAM" id="SSF48726">
    <property type="entry name" value="Immunoglobulin"/>
    <property type="match status" value="1"/>
</dbReference>
<reference evidence="8" key="1">
    <citation type="submission" date="2020-10" db="EMBL/GenBank/DDBJ databases">
        <title>Chromosome-scale genome assembly of the Allis shad, Alosa alosa.</title>
        <authorList>
            <person name="Margot Z."/>
            <person name="Christophe K."/>
            <person name="Cabau C."/>
            <person name="Louis A."/>
            <person name="Berthelot C."/>
            <person name="Parey E."/>
            <person name="Roest Crollius H."/>
            <person name="Montfort J."/>
            <person name="Robinson-Rechavi M."/>
            <person name="Bucao C."/>
            <person name="Bouchez O."/>
            <person name="Gislard M."/>
            <person name="Lluch J."/>
            <person name="Milhes M."/>
            <person name="Lampietro C."/>
            <person name="Lopez Roques C."/>
            <person name="Donnadieu C."/>
            <person name="Braasch I."/>
            <person name="Desvignes T."/>
            <person name="Postlethwait J."/>
            <person name="Bobe J."/>
            <person name="Guiguen Y."/>
        </authorList>
    </citation>
    <scope>NUCLEOTIDE SEQUENCE</scope>
    <source>
        <strain evidence="8">M-15738</strain>
        <tissue evidence="8">Blood</tissue>
    </source>
</reference>
<protein>
    <recommendedName>
        <fullName evidence="7">Ig-like domain-containing protein</fullName>
    </recommendedName>
</protein>
<dbReference type="AlphaFoldDB" id="A0AAV6H7F0"/>
<dbReference type="PROSITE" id="PS50835">
    <property type="entry name" value="IG_LIKE"/>
    <property type="match status" value="1"/>
</dbReference>
<name>A0AAV6H7F0_9TELE</name>
<proteinExistence type="predicted"/>
<gene>
    <name evidence="8" type="ORF">AALO_G00039470</name>
</gene>
<evidence type="ECO:0000313" key="9">
    <source>
        <dbReference type="Proteomes" id="UP000823561"/>
    </source>
</evidence>
<dbReference type="InterPro" id="IPR007110">
    <property type="entry name" value="Ig-like_dom"/>
</dbReference>
<evidence type="ECO:0000256" key="6">
    <source>
        <dbReference type="SAM" id="SignalP"/>
    </source>
</evidence>
<organism evidence="8 9">
    <name type="scientific">Alosa alosa</name>
    <name type="common">allis shad</name>
    <dbReference type="NCBI Taxonomy" id="278164"/>
    <lineage>
        <taxon>Eukaryota</taxon>
        <taxon>Metazoa</taxon>
        <taxon>Chordata</taxon>
        <taxon>Craniata</taxon>
        <taxon>Vertebrata</taxon>
        <taxon>Euteleostomi</taxon>
        <taxon>Actinopterygii</taxon>
        <taxon>Neopterygii</taxon>
        <taxon>Teleostei</taxon>
        <taxon>Clupei</taxon>
        <taxon>Clupeiformes</taxon>
        <taxon>Clupeoidei</taxon>
        <taxon>Clupeidae</taxon>
        <taxon>Alosa</taxon>
    </lineage>
</organism>
<evidence type="ECO:0000256" key="2">
    <source>
        <dbReference type="ARBA" id="ARBA00022729"/>
    </source>
</evidence>
<evidence type="ECO:0000259" key="7">
    <source>
        <dbReference type="PROSITE" id="PS50835"/>
    </source>
</evidence>
<accession>A0AAV6H7F0</accession>
<keyword evidence="9" id="KW-1185">Reference proteome</keyword>
<feature type="transmembrane region" description="Helical" evidence="5">
    <location>
        <begin position="195"/>
        <end position="218"/>
    </location>
</feature>
<keyword evidence="2 6" id="KW-0732">Signal</keyword>
<feature type="signal peptide" evidence="6">
    <location>
        <begin position="1"/>
        <end position="22"/>
    </location>
</feature>
<dbReference type="InterPro" id="IPR015631">
    <property type="entry name" value="CD2/SLAM_rcpt"/>
</dbReference>